<dbReference type="GO" id="GO:0005783">
    <property type="term" value="C:endoplasmic reticulum"/>
    <property type="evidence" value="ECO:0007669"/>
    <property type="project" value="UniProtKB-SubCell"/>
</dbReference>
<keyword evidence="12" id="KW-0294">Fucose metabolism</keyword>
<keyword evidence="11" id="KW-0325">Glycoprotein</keyword>
<reference evidence="20" key="1">
    <citation type="journal article" date="2023" name="Mol. Biol. Evol.">
        <title>Third-Generation Sequencing Reveals the Adaptive Role of the Epigenome in Three Deep-Sea Polychaetes.</title>
        <authorList>
            <person name="Perez M."/>
            <person name="Aroh O."/>
            <person name="Sun Y."/>
            <person name="Lan Y."/>
            <person name="Juniper S.K."/>
            <person name="Young C.R."/>
            <person name="Angers B."/>
            <person name="Qian P.Y."/>
        </authorList>
    </citation>
    <scope>NUCLEOTIDE SEQUENCE</scope>
    <source>
        <strain evidence="20">P08H-3</strain>
    </source>
</reference>
<evidence type="ECO:0000256" key="15">
    <source>
        <dbReference type="ARBA" id="ARBA00026232"/>
    </source>
</evidence>
<comment type="similarity">
    <text evidence="14">Belongs to the glycosyltransferase 68 family.</text>
</comment>
<comment type="subcellular location">
    <subcellularLocation>
        <location evidence="1">Endoplasmic reticulum</location>
    </subcellularLocation>
    <subcellularLocation>
        <location evidence="2">Golgi apparatus</location>
    </subcellularLocation>
</comment>
<evidence type="ECO:0000256" key="16">
    <source>
        <dbReference type="ARBA" id="ARBA00033083"/>
    </source>
</evidence>
<evidence type="ECO:0000256" key="1">
    <source>
        <dbReference type="ARBA" id="ARBA00004240"/>
    </source>
</evidence>
<dbReference type="EC" id="2.4.1.221" evidence="4"/>
<evidence type="ECO:0000256" key="4">
    <source>
        <dbReference type="ARBA" id="ARBA00012196"/>
    </source>
</evidence>
<evidence type="ECO:0000256" key="12">
    <source>
        <dbReference type="ARBA" id="ARBA00023253"/>
    </source>
</evidence>
<evidence type="ECO:0000256" key="2">
    <source>
        <dbReference type="ARBA" id="ARBA00004555"/>
    </source>
</evidence>
<sequence length="391" mass="46008">MESASDVWMLLFILCTLNTVTRTSKDDDQFVYDVGVKSTPQFVLSKPMRFLLYEVNPGEGFNLRRDVYMRIANLVLFLNKIEPWTLVLPPWDNLYHWRSPVEQSSLPWSTFFDLDSLNRHVSVMEFHDFLEDLGEDKKIDEVYYLQMYEEGWNSGKWRERMDIRPCTQETYFKQDESGHWRWSYWGFEGVYSTNFTCLSIQSESTHLVPFLTKNTTARAEELIHGEFSEWSTLYWTKEHGEAKGGPYLAVHLRRRDFLRGHKDSTPTLKEAARQIEDILNKLNLTTVFIATDAPKSEFKQLKSYLSEYHLKIFEPSDDLLEKYKDGGVAIIDQWICAHARYFIGTSVSTFSFRIHEEREILGFDPHTTFNRFCGSKTGNCDQPTKWLIQYS</sequence>
<dbReference type="GO" id="GO:0046922">
    <property type="term" value="F:peptide-O-fucosyltransferase activity"/>
    <property type="evidence" value="ECO:0007669"/>
    <property type="project" value="UniProtKB-EC"/>
</dbReference>
<evidence type="ECO:0000256" key="19">
    <source>
        <dbReference type="SAM" id="SignalP"/>
    </source>
</evidence>
<keyword evidence="10" id="KW-1015">Disulfide bond</keyword>
<organism evidence="20 21">
    <name type="scientific">Paralvinella palmiformis</name>
    <dbReference type="NCBI Taxonomy" id="53620"/>
    <lineage>
        <taxon>Eukaryota</taxon>
        <taxon>Metazoa</taxon>
        <taxon>Spiralia</taxon>
        <taxon>Lophotrochozoa</taxon>
        <taxon>Annelida</taxon>
        <taxon>Polychaeta</taxon>
        <taxon>Sedentaria</taxon>
        <taxon>Canalipalpata</taxon>
        <taxon>Terebellida</taxon>
        <taxon>Terebelliformia</taxon>
        <taxon>Alvinellidae</taxon>
        <taxon>Paralvinella</taxon>
    </lineage>
</organism>
<evidence type="ECO:0000256" key="10">
    <source>
        <dbReference type="ARBA" id="ARBA00023157"/>
    </source>
</evidence>
<evidence type="ECO:0000313" key="21">
    <source>
        <dbReference type="Proteomes" id="UP001208570"/>
    </source>
</evidence>
<keyword evidence="7 19" id="KW-0732">Signal</keyword>
<comment type="catalytic activity">
    <reaction evidence="18">
        <text>L-seryl-[protein] + GDP-beta-L-fucose = 3-O-(alpha-L-fucosyl)-L-seryl-[protein] + GDP + H(+)</text>
        <dbReference type="Rhea" id="RHEA:63644"/>
        <dbReference type="Rhea" id="RHEA-COMP:9863"/>
        <dbReference type="Rhea" id="RHEA-COMP:17914"/>
        <dbReference type="ChEBI" id="CHEBI:15378"/>
        <dbReference type="ChEBI" id="CHEBI:29999"/>
        <dbReference type="ChEBI" id="CHEBI:57273"/>
        <dbReference type="ChEBI" id="CHEBI:58189"/>
        <dbReference type="ChEBI" id="CHEBI:189632"/>
        <dbReference type="EC" id="2.4.1.221"/>
    </reaction>
    <physiologicalReaction direction="left-to-right" evidence="18">
        <dbReference type="Rhea" id="RHEA:63645"/>
    </physiologicalReaction>
</comment>
<evidence type="ECO:0000313" key="20">
    <source>
        <dbReference type="EMBL" id="KAK2149337.1"/>
    </source>
</evidence>
<evidence type="ECO:0000256" key="14">
    <source>
        <dbReference type="ARBA" id="ARBA00025803"/>
    </source>
</evidence>
<dbReference type="EMBL" id="JAODUP010000456">
    <property type="protein sequence ID" value="KAK2149337.1"/>
    <property type="molecule type" value="Genomic_DNA"/>
</dbReference>
<keyword evidence="5" id="KW-0328">Glycosyltransferase</keyword>
<comment type="caution">
    <text evidence="20">The sequence shown here is derived from an EMBL/GenBank/DDBJ whole genome shotgun (WGS) entry which is preliminary data.</text>
</comment>
<dbReference type="FunFam" id="3.40.50.11350:FF:000002">
    <property type="entry name" value="GDP-fucose protein O-fucosyltransferase 2"/>
    <property type="match status" value="1"/>
</dbReference>
<keyword evidence="21" id="KW-1185">Reference proteome</keyword>
<accession>A0AAD9J9Y3</accession>
<feature type="chain" id="PRO_5042060150" description="GDP-fucose protein O-fucosyltransferase 2" evidence="19">
    <location>
        <begin position="24"/>
        <end position="391"/>
    </location>
</feature>
<dbReference type="Gene3D" id="3.40.50.11350">
    <property type="match status" value="1"/>
</dbReference>
<dbReference type="PANTHER" id="PTHR13398:SF0">
    <property type="entry name" value="GDP-FUCOSE PROTEIN O-FUCOSYLTRANSFERASE 2"/>
    <property type="match status" value="1"/>
</dbReference>
<evidence type="ECO:0000256" key="9">
    <source>
        <dbReference type="ARBA" id="ARBA00023034"/>
    </source>
</evidence>
<dbReference type="CDD" id="cd11298">
    <property type="entry name" value="O-FucT-2"/>
    <property type="match status" value="1"/>
</dbReference>
<gene>
    <name evidence="20" type="ORF">LSH36_455g07080</name>
</gene>
<dbReference type="Pfam" id="PF10250">
    <property type="entry name" value="O-FucT"/>
    <property type="match status" value="1"/>
</dbReference>
<evidence type="ECO:0000256" key="13">
    <source>
        <dbReference type="ARBA" id="ARBA00023277"/>
    </source>
</evidence>
<evidence type="ECO:0000256" key="5">
    <source>
        <dbReference type="ARBA" id="ARBA00022676"/>
    </source>
</evidence>
<evidence type="ECO:0000256" key="17">
    <source>
        <dbReference type="ARBA" id="ARBA00047273"/>
    </source>
</evidence>
<evidence type="ECO:0000256" key="8">
    <source>
        <dbReference type="ARBA" id="ARBA00022824"/>
    </source>
</evidence>
<dbReference type="InterPro" id="IPR045130">
    <property type="entry name" value="OFUT2-like"/>
</dbReference>
<dbReference type="InterPro" id="IPR019378">
    <property type="entry name" value="GDP-Fuc_O-FucTrfase"/>
</dbReference>
<keyword evidence="9" id="KW-0333">Golgi apparatus</keyword>
<proteinExistence type="inferred from homology"/>
<keyword evidence="13" id="KW-0119">Carbohydrate metabolism</keyword>
<dbReference type="Proteomes" id="UP001208570">
    <property type="component" value="Unassembled WGS sequence"/>
</dbReference>
<feature type="signal peptide" evidence="19">
    <location>
        <begin position="1"/>
        <end position="23"/>
    </location>
</feature>
<evidence type="ECO:0000256" key="7">
    <source>
        <dbReference type="ARBA" id="ARBA00022729"/>
    </source>
</evidence>
<dbReference type="AlphaFoldDB" id="A0AAD9J9Y3"/>
<dbReference type="GO" id="GO:0006004">
    <property type="term" value="P:fucose metabolic process"/>
    <property type="evidence" value="ECO:0007669"/>
    <property type="project" value="UniProtKB-KW"/>
</dbReference>
<evidence type="ECO:0000256" key="11">
    <source>
        <dbReference type="ARBA" id="ARBA00023180"/>
    </source>
</evidence>
<evidence type="ECO:0000256" key="3">
    <source>
        <dbReference type="ARBA" id="ARBA00004922"/>
    </source>
</evidence>
<protein>
    <recommendedName>
        <fullName evidence="15">GDP-fucose protein O-fucosyltransferase 2</fullName>
        <ecNumber evidence="4">2.4.1.221</ecNumber>
    </recommendedName>
    <alternativeName>
        <fullName evidence="16">Peptide-O-fucosyltransferase 2</fullName>
    </alternativeName>
</protein>
<keyword evidence="6" id="KW-0808">Transferase</keyword>
<dbReference type="GO" id="GO:0005794">
    <property type="term" value="C:Golgi apparatus"/>
    <property type="evidence" value="ECO:0007669"/>
    <property type="project" value="UniProtKB-SubCell"/>
</dbReference>
<comment type="pathway">
    <text evidence="3">Protein modification; protein glycosylation.</text>
</comment>
<dbReference type="Gene3D" id="3.40.50.11340">
    <property type="match status" value="1"/>
</dbReference>
<comment type="catalytic activity">
    <reaction evidence="17">
        <text>L-threonyl-[protein] + GDP-beta-L-fucose = 3-O-(alpha-L-fucosyl)-L-threonyl-[protein] + GDP + H(+)</text>
        <dbReference type="Rhea" id="RHEA:70491"/>
        <dbReference type="Rhea" id="RHEA-COMP:11060"/>
        <dbReference type="Rhea" id="RHEA-COMP:17915"/>
        <dbReference type="ChEBI" id="CHEBI:15378"/>
        <dbReference type="ChEBI" id="CHEBI:30013"/>
        <dbReference type="ChEBI" id="CHEBI:57273"/>
        <dbReference type="ChEBI" id="CHEBI:58189"/>
        <dbReference type="ChEBI" id="CHEBI:189631"/>
        <dbReference type="EC" id="2.4.1.221"/>
    </reaction>
    <physiologicalReaction direction="left-to-right" evidence="17">
        <dbReference type="Rhea" id="RHEA:70492"/>
    </physiologicalReaction>
</comment>
<evidence type="ECO:0000256" key="6">
    <source>
        <dbReference type="ARBA" id="ARBA00022679"/>
    </source>
</evidence>
<keyword evidence="8" id="KW-0256">Endoplasmic reticulum</keyword>
<name>A0AAD9J9Y3_9ANNE</name>
<evidence type="ECO:0000256" key="18">
    <source>
        <dbReference type="ARBA" id="ARBA00048647"/>
    </source>
</evidence>
<dbReference type="PANTHER" id="PTHR13398">
    <property type="entry name" value="GDP-FUCOSE PROTEIN O-FUCOSYLTRANSFERASE 2"/>
    <property type="match status" value="1"/>
</dbReference>